<proteinExistence type="predicted"/>
<gene>
    <name evidence="2" type="ORF">RF55_10218</name>
</gene>
<sequence>MRPAVIPSSNAVLPPFIGPNLVGTSFASKRAWWKRVAPCLAFLAAFCTAMAVLLVWSEAASLRTRLNTTGGSLKRTFRYRRQAFDANMTRDYVLESVSMDNPQLIAYIRQVHLKSTTYQDPLNANETSEEKYVVSLSQGKREGVYVEYISRVRNLPF</sequence>
<name>A0A0J7KIP1_LASNI</name>
<keyword evidence="1" id="KW-0472">Membrane</keyword>
<evidence type="ECO:0000256" key="1">
    <source>
        <dbReference type="SAM" id="Phobius"/>
    </source>
</evidence>
<keyword evidence="1" id="KW-0812">Transmembrane</keyword>
<comment type="caution">
    <text evidence="2">The sequence shown here is derived from an EMBL/GenBank/DDBJ whole genome shotgun (WGS) entry which is preliminary data.</text>
</comment>
<dbReference type="PaxDb" id="67767-A0A0J7KIP1"/>
<protein>
    <submittedName>
        <fullName evidence="2">Protein star-like protein</fullName>
    </submittedName>
</protein>
<dbReference type="Proteomes" id="UP000036403">
    <property type="component" value="Unassembled WGS sequence"/>
</dbReference>
<evidence type="ECO:0000313" key="3">
    <source>
        <dbReference type="Proteomes" id="UP000036403"/>
    </source>
</evidence>
<evidence type="ECO:0000313" key="2">
    <source>
        <dbReference type="EMBL" id="KMQ90066.1"/>
    </source>
</evidence>
<dbReference type="STRING" id="67767.A0A0J7KIP1"/>
<feature type="transmembrane region" description="Helical" evidence="1">
    <location>
        <begin position="35"/>
        <end position="56"/>
    </location>
</feature>
<keyword evidence="3" id="KW-1185">Reference proteome</keyword>
<keyword evidence="1" id="KW-1133">Transmembrane helix</keyword>
<dbReference type="OrthoDB" id="6357215at2759"/>
<dbReference type="EMBL" id="LBMM01007074">
    <property type="protein sequence ID" value="KMQ90066.1"/>
    <property type="molecule type" value="Genomic_DNA"/>
</dbReference>
<dbReference type="AlphaFoldDB" id="A0A0J7KIP1"/>
<organism evidence="2 3">
    <name type="scientific">Lasius niger</name>
    <name type="common">Black garden ant</name>
    <dbReference type="NCBI Taxonomy" id="67767"/>
    <lineage>
        <taxon>Eukaryota</taxon>
        <taxon>Metazoa</taxon>
        <taxon>Ecdysozoa</taxon>
        <taxon>Arthropoda</taxon>
        <taxon>Hexapoda</taxon>
        <taxon>Insecta</taxon>
        <taxon>Pterygota</taxon>
        <taxon>Neoptera</taxon>
        <taxon>Endopterygota</taxon>
        <taxon>Hymenoptera</taxon>
        <taxon>Apocrita</taxon>
        <taxon>Aculeata</taxon>
        <taxon>Formicoidea</taxon>
        <taxon>Formicidae</taxon>
        <taxon>Formicinae</taxon>
        <taxon>Lasius</taxon>
        <taxon>Lasius</taxon>
    </lineage>
</organism>
<reference evidence="2 3" key="1">
    <citation type="submission" date="2015-04" db="EMBL/GenBank/DDBJ databases">
        <title>Lasius niger genome sequencing.</title>
        <authorList>
            <person name="Konorov E.A."/>
            <person name="Nikitin M.A."/>
            <person name="Kirill M.V."/>
            <person name="Chang P."/>
        </authorList>
    </citation>
    <scope>NUCLEOTIDE SEQUENCE [LARGE SCALE GENOMIC DNA]</scope>
    <source>
        <tissue evidence="2">Whole</tissue>
    </source>
</reference>
<accession>A0A0J7KIP1</accession>